<evidence type="ECO:0000256" key="6">
    <source>
        <dbReference type="ARBA" id="ARBA00022884"/>
    </source>
</evidence>
<dbReference type="PROSITE" id="PS51856">
    <property type="entry name" value="RHO_RNA_BD"/>
    <property type="match status" value="1"/>
</dbReference>
<dbReference type="InterPro" id="IPR036269">
    <property type="entry name" value="Rho_N_sf"/>
</dbReference>
<proteinExistence type="inferred from homology"/>
<evidence type="ECO:0000256" key="4">
    <source>
        <dbReference type="ARBA" id="ARBA00022806"/>
    </source>
</evidence>
<dbReference type="HAMAP" id="MF_01884">
    <property type="entry name" value="Rho"/>
    <property type="match status" value="1"/>
</dbReference>
<keyword evidence="8 9" id="KW-0804">Transcription</keyword>
<evidence type="ECO:0000256" key="5">
    <source>
        <dbReference type="ARBA" id="ARBA00022840"/>
    </source>
</evidence>
<keyword evidence="4 9" id="KW-0347">Helicase</keyword>
<dbReference type="Proteomes" id="UP000767291">
    <property type="component" value="Unassembled WGS sequence"/>
</dbReference>
<dbReference type="CDD" id="cd04459">
    <property type="entry name" value="Rho_CSD"/>
    <property type="match status" value="1"/>
</dbReference>
<dbReference type="SUPFAM" id="SSF68912">
    <property type="entry name" value="Rho N-terminal domain-like"/>
    <property type="match status" value="1"/>
</dbReference>
<dbReference type="Pfam" id="PF00006">
    <property type="entry name" value="ATP-synt_ab"/>
    <property type="match status" value="1"/>
</dbReference>
<dbReference type="SUPFAM" id="SSF50249">
    <property type="entry name" value="Nucleic acid-binding proteins"/>
    <property type="match status" value="1"/>
</dbReference>
<name>A0ABS4EEH1_9FIRM</name>
<accession>A0ABS4EEH1</accession>
<dbReference type="EMBL" id="JAGGJX010000008">
    <property type="protein sequence ID" value="MBP1856339.1"/>
    <property type="molecule type" value="Genomic_DNA"/>
</dbReference>
<dbReference type="NCBIfam" id="TIGR00767">
    <property type="entry name" value="rho"/>
    <property type="match status" value="1"/>
</dbReference>
<keyword evidence="1 9" id="KW-0806">Transcription termination</keyword>
<dbReference type="SMART" id="SM00959">
    <property type="entry name" value="Rho_N"/>
    <property type="match status" value="1"/>
</dbReference>
<dbReference type="InterPro" id="IPR027417">
    <property type="entry name" value="P-loop_NTPase"/>
</dbReference>
<gene>
    <name evidence="9" type="primary">rho</name>
    <name evidence="14" type="ORF">J2Z43_002791</name>
</gene>
<dbReference type="SMART" id="SM00382">
    <property type="entry name" value="AAA"/>
    <property type="match status" value="1"/>
</dbReference>
<dbReference type="Gene3D" id="2.40.50.140">
    <property type="entry name" value="Nucleic acid-binding proteins"/>
    <property type="match status" value="1"/>
</dbReference>
<dbReference type="PANTHER" id="PTHR46425">
    <property type="entry name" value="TRANSCRIPTION TERMINATION FACTOR RHO"/>
    <property type="match status" value="1"/>
</dbReference>
<feature type="binding site" evidence="9">
    <location>
        <position position="338"/>
    </location>
    <ligand>
        <name>ATP</name>
        <dbReference type="ChEBI" id="CHEBI:30616"/>
    </ligand>
</feature>
<dbReference type="NCBIfam" id="NF006886">
    <property type="entry name" value="PRK09376.1"/>
    <property type="match status" value="1"/>
</dbReference>
<evidence type="ECO:0000256" key="9">
    <source>
        <dbReference type="HAMAP-Rule" id="MF_01884"/>
    </source>
</evidence>
<evidence type="ECO:0000313" key="14">
    <source>
        <dbReference type="EMBL" id="MBP1856339.1"/>
    </source>
</evidence>
<evidence type="ECO:0000256" key="3">
    <source>
        <dbReference type="ARBA" id="ARBA00022801"/>
    </source>
</evidence>
<evidence type="ECO:0000256" key="11">
    <source>
        <dbReference type="PROSITE-ProRule" id="PRU01203"/>
    </source>
</evidence>
<comment type="subunit">
    <text evidence="9">Homohexamer. The homohexamer assembles into an open ring structure.</text>
</comment>
<feature type="binding site" evidence="9">
    <location>
        <begin position="307"/>
        <end position="312"/>
    </location>
    <ligand>
        <name>ATP</name>
        <dbReference type="ChEBI" id="CHEBI:30616"/>
    </ligand>
</feature>
<dbReference type="InterPro" id="IPR004665">
    <property type="entry name" value="Term_rho"/>
</dbReference>
<comment type="caution">
    <text evidence="9">Lacks conserved residue(s) required for the propagation of feature annotation.</text>
</comment>
<evidence type="ECO:0000256" key="7">
    <source>
        <dbReference type="ARBA" id="ARBA00023015"/>
    </source>
</evidence>
<feature type="compositionally biased region" description="Polar residues" evidence="12">
    <location>
        <begin position="148"/>
        <end position="157"/>
    </location>
</feature>
<dbReference type="InterPro" id="IPR011129">
    <property type="entry name" value="CSD"/>
</dbReference>
<feature type="region of interest" description="Disordered" evidence="12">
    <location>
        <begin position="118"/>
        <end position="158"/>
    </location>
</feature>
<dbReference type="InterPro" id="IPR003593">
    <property type="entry name" value="AAA+_ATPase"/>
</dbReference>
<dbReference type="Gene3D" id="3.40.50.300">
    <property type="entry name" value="P-loop containing nucleotide triphosphate hydrolases"/>
    <property type="match status" value="1"/>
</dbReference>
<evidence type="ECO:0000256" key="12">
    <source>
        <dbReference type="SAM" id="MobiDB-lite"/>
    </source>
</evidence>
<organism evidence="14 15">
    <name type="scientific">Metaclostridioides mangenotii</name>
    <dbReference type="NCBI Taxonomy" id="1540"/>
    <lineage>
        <taxon>Bacteria</taxon>
        <taxon>Bacillati</taxon>
        <taxon>Bacillota</taxon>
        <taxon>Clostridia</taxon>
        <taxon>Peptostreptococcales</taxon>
        <taxon>Peptostreptococcaceae</taxon>
        <taxon>Metaclostridioides</taxon>
    </lineage>
</organism>
<feature type="domain" description="Rho RNA-BD" evidence="13">
    <location>
        <begin position="179"/>
        <end position="252"/>
    </location>
</feature>
<dbReference type="EC" id="3.6.4.-" evidence="9 10"/>
<dbReference type="Pfam" id="PF07498">
    <property type="entry name" value="Rho_N"/>
    <property type="match status" value="1"/>
</dbReference>
<keyword evidence="15" id="KW-1185">Reference proteome</keyword>
<evidence type="ECO:0000313" key="15">
    <source>
        <dbReference type="Proteomes" id="UP000767291"/>
    </source>
</evidence>
<keyword evidence="6 9" id="KW-0694">RNA-binding</keyword>
<dbReference type="CDD" id="cd01128">
    <property type="entry name" value="rho_factor_C"/>
    <property type="match status" value="1"/>
</dbReference>
<keyword evidence="5 9" id="KW-0067">ATP-binding</keyword>
<evidence type="ECO:0000256" key="1">
    <source>
        <dbReference type="ARBA" id="ARBA00022472"/>
    </source>
</evidence>
<feature type="compositionally biased region" description="Basic and acidic residues" evidence="12">
    <location>
        <begin position="119"/>
        <end position="145"/>
    </location>
</feature>
<dbReference type="InterPro" id="IPR000194">
    <property type="entry name" value="ATPase_F1/V1/A1_a/bsu_nucl-bd"/>
</dbReference>
<evidence type="ECO:0000256" key="8">
    <source>
        <dbReference type="ARBA" id="ARBA00023163"/>
    </source>
</evidence>
<comment type="similarity">
    <text evidence="9 11">Belongs to the Rho family.</text>
</comment>
<comment type="function">
    <text evidence="9">Facilitates transcription termination by a mechanism that involves Rho binding to the nascent RNA, activation of Rho's RNA-dependent ATPase activity, and release of the mRNA from the DNA template.</text>
</comment>
<dbReference type="Pfam" id="PF07497">
    <property type="entry name" value="Rho_RNA_bind"/>
    <property type="match status" value="1"/>
</dbReference>
<keyword evidence="3 9" id="KW-0378">Hydrolase</keyword>
<reference evidence="14 15" key="1">
    <citation type="submission" date="2021-03" db="EMBL/GenBank/DDBJ databases">
        <title>Genomic Encyclopedia of Type Strains, Phase IV (KMG-IV): sequencing the most valuable type-strain genomes for metagenomic binning, comparative biology and taxonomic classification.</title>
        <authorList>
            <person name="Goeker M."/>
        </authorList>
    </citation>
    <scope>NUCLEOTIDE SEQUENCE [LARGE SCALE GENOMIC DNA]</scope>
    <source>
        <strain evidence="14 15">DSM 1289</strain>
    </source>
</reference>
<dbReference type="InterPro" id="IPR011112">
    <property type="entry name" value="Rho-like_N"/>
</dbReference>
<protein>
    <recommendedName>
        <fullName evidence="9 10">Transcription termination factor Rho</fullName>
        <ecNumber evidence="9 10">3.6.4.-</ecNumber>
    </recommendedName>
    <alternativeName>
        <fullName evidence="9">ATP-dependent helicase Rho</fullName>
    </alternativeName>
</protein>
<dbReference type="InterPro" id="IPR012340">
    <property type="entry name" value="NA-bd_OB-fold"/>
</dbReference>
<feature type="binding site" evidence="9">
    <location>
        <begin position="295"/>
        <end position="300"/>
    </location>
    <ligand>
        <name>ATP</name>
        <dbReference type="ChEBI" id="CHEBI:30616"/>
    </ligand>
</feature>
<dbReference type="SUPFAM" id="SSF52540">
    <property type="entry name" value="P-loop containing nucleoside triphosphate hydrolases"/>
    <property type="match status" value="1"/>
</dbReference>
<keyword evidence="2 9" id="KW-0547">Nucleotide-binding</keyword>
<dbReference type="SMART" id="SM00357">
    <property type="entry name" value="CSP"/>
    <property type="match status" value="1"/>
</dbReference>
<evidence type="ECO:0000256" key="10">
    <source>
        <dbReference type="NCBIfam" id="TIGR00767"/>
    </source>
</evidence>
<dbReference type="InterPro" id="IPR011113">
    <property type="entry name" value="Rho_RNA-bd"/>
</dbReference>
<sequence length="545" mass="61530">MSIDIEMQPKLDTKTLSELRLVAKELNIKSVSKYKKGELIDLIQKTMQEKEEDNNAKSEANINVSVEKKEAKIVKNTIKETNNKSVSVERDNSNGNVNKNRNEVNNKEVVNRVIVNKDINGKNENTSRNDVNNRNDSNSRVEKCVPRSNRSNFNNGKVNYMPKQVEESKIVDEFNTSKEDEVVGVLEILQDGFGFLRGSNYLSTEGDVYVSPSQIRRFNMKTGDKVKGITRHPKSGEKFRALLYVQKINDENPDTAIKRVNFELLTPIYPEERLSLEKNQSEIATRMIDLISPIGKGQRGLIVAPPKAGKTVLLKSVANSISRNYPDVDLIVLLIDERPEEVTDMKESIDGEVIYSTFDQASSHHVKVAEMVLNRAQRLVEHGKDVVILLDSITRLARAYNLTISPTGRTLSGGLDPGALYGPKKFFGAARNIRQGGSLTILGTALVETGSRMDDLIFEEFKGTGNMELHLDRKLAEKRIFPAVDIYKSGTRREDLLLSEEEKSVLWKLRREMSNNSILEITDKMIELLKRTKNNDEFIKSSKSI</sequence>
<keyword evidence="7 9" id="KW-0805">Transcription regulation</keyword>
<comment type="caution">
    <text evidence="14">The sequence shown here is derived from an EMBL/GenBank/DDBJ whole genome shotgun (WGS) entry which is preliminary data.</text>
</comment>
<evidence type="ECO:0000256" key="2">
    <source>
        <dbReference type="ARBA" id="ARBA00022741"/>
    </source>
</evidence>
<dbReference type="InterPro" id="IPR041703">
    <property type="entry name" value="Rho_factor_ATP-bd"/>
</dbReference>
<dbReference type="PANTHER" id="PTHR46425:SF1">
    <property type="entry name" value="TRANSCRIPTION TERMINATION FACTOR RHO"/>
    <property type="match status" value="1"/>
</dbReference>
<evidence type="ECO:0000259" key="13">
    <source>
        <dbReference type="PROSITE" id="PS51856"/>
    </source>
</evidence>